<organism evidence="14 15">
    <name type="scientific">Solimonas aquatica</name>
    <dbReference type="NCBI Taxonomy" id="489703"/>
    <lineage>
        <taxon>Bacteria</taxon>
        <taxon>Pseudomonadati</taxon>
        <taxon>Pseudomonadota</taxon>
        <taxon>Gammaproteobacteria</taxon>
        <taxon>Nevskiales</taxon>
        <taxon>Nevskiaceae</taxon>
        <taxon>Solimonas</taxon>
    </lineage>
</organism>
<dbReference type="EMBL" id="FOFS01000001">
    <property type="protein sequence ID" value="SEP62398.1"/>
    <property type="molecule type" value="Genomic_DNA"/>
</dbReference>
<dbReference type="PRINTS" id="PR00773">
    <property type="entry name" value="GRPEPROTEIN"/>
</dbReference>
<comment type="subunit">
    <text evidence="3 10">Homodimer.</text>
</comment>
<comment type="function">
    <text evidence="7 10 11">Participates actively in the response to hyperosmotic and heat shock by preventing the aggregation of stress-denatured proteins, in association with DnaK and GrpE. It is the nucleotide exchange factor for DnaK and may function as a thermosensor. Unfolded proteins bind initially to DnaJ; upon interaction with the DnaJ-bound protein, DnaK hydrolyzes its bound ATP, resulting in the formation of a stable complex. GrpE releases ADP from DnaK; ATP binding to DnaK triggers the release of the substrate protein, thus completing the reaction cycle. Several rounds of ATP-dependent interactions between DnaJ, DnaK and GrpE are required for fully efficient folding.</text>
</comment>
<evidence type="ECO:0000256" key="4">
    <source>
        <dbReference type="ARBA" id="ARBA00022490"/>
    </source>
</evidence>
<gene>
    <name evidence="10" type="primary">grpE</name>
    <name evidence="14" type="ORF">SAMN04488038_1019</name>
</gene>
<name>A0A1H8ZFA8_9GAMM</name>
<comment type="subcellular location">
    <subcellularLocation>
        <location evidence="1 10">Cytoplasm</location>
    </subcellularLocation>
</comment>
<evidence type="ECO:0000256" key="8">
    <source>
        <dbReference type="ARBA" id="ARBA00072274"/>
    </source>
</evidence>
<dbReference type="Gene3D" id="2.30.22.10">
    <property type="entry name" value="Head domain of nucleotide exchange factor GrpE"/>
    <property type="match status" value="1"/>
</dbReference>
<evidence type="ECO:0000313" key="15">
    <source>
        <dbReference type="Proteomes" id="UP000199233"/>
    </source>
</evidence>
<dbReference type="STRING" id="489703.SAMN04488038_1019"/>
<dbReference type="NCBIfam" id="NF010748">
    <property type="entry name" value="PRK14150.1"/>
    <property type="match status" value="1"/>
</dbReference>
<evidence type="ECO:0000256" key="11">
    <source>
        <dbReference type="RuleBase" id="RU000639"/>
    </source>
</evidence>
<keyword evidence="6 10" id="KW-0143">Chaperone</keyword>
<dbReference type="GO" id="GO:0051087">
    <property type="term" value="F:protein-folding chaperone binding"/>
    <property type="evidence" value="ECO:0007669"/>
    <property type="project" value="InterPro"/>
</dbReference>
<dbReference type="GO" id="GO:0051082">
    <property type="term" value="F:unfolded protein binding"/>
    <property type="evidence" value="ECO:0007669"/>
    <property type="project" value="TreeGrafter"/>
</dbReference>
<evidence type="ECO:0000256" key="7">
    <source>
        <dbReference type="ARBA" id="ARBA00053401"/>
    </source>
</evidence>
<dbReference type="AlphaFoldDB" id="A0A1H8ZFA8"/>
<protein>
    <recommendedName>
        <fullName evidence="8 10">Protein GrpE</fullName>
    </recommendedName>
    <alternativeName>
        <fullName evidence="9 10">HSP-70 cofactor</fullName>
    </alternativeName>
</protein>
<keyword evidence="13" id="KW-0175">Coiled coil</keyword>
<dbReference type="Pfam" id="PF01025">
    <property type="entry name" value="GrpE"/>
    <property type="match status" value="1"/>
</dbReference>
<keyword evidence="4 10" id="KW-0963">Cytoplasm</keyword>
<evidence type="ECO:0000256" key="3">
    <source>
        <dbReference type="ARBA" id="ARBA00011738"/>
    </source>
</evidence>
<comment type="similarity">
    <text evidence="2 10 12">Belongs to the GrpE family.</text>
</comment>
<dbReference type="InterPro" id="IPR000740">
    <property type="entry name" value="GrpE"/>
</dbReference>
<dbReference type="Gene3D" id="3.90.20.20">
    <property type="match status" value="1"/>
</dbReference>
<keyword evidence="15" id="KW-1185">Reference proteome</keyword>
<evidence type="ECO:0000256" key="12">
    <source>
        <dbReference type="RuleBase" id="RU004478"/>
    </source>
</evidence>
<reference evidence="15" key="1">
    <citation type="submission" date="2016-10" db="EMBL/GenBank/DDBJ databases">
        <authorList>
            <person name="Varghese N."/>
            <person name="Submissions S."/>
        </authorList>
    </citation>
    <scope>NUCLEOTIDE SEQUENCE [LARGE SCALE GENOMIC DNA]</scope>
    <source>
        <strain evidence="15">DSM 25927</strain>
    </source>
</reference>
<dbReference type="PANTHER" id="PTHR21237">
    <property type="entry name" value="GRPE PROTEIN"/>
    <property type="match status" value="1"/>
</dbReference>
<evidence type="ECO:0000256" key="13">
    <source>
        <dbReference type="SAM" id="Coils"/>
    </source>
</evidence>
<feature type="coiled-coil region" evidence="13">
    <location>
        <begin position="19"/>
        <end position="57"/>
    </location>
</feature>
<dbReference type="GO" id="GO:0005829">
    <property type="term" value="C:cytosol"/>
    <property type="evidence" value="ECO:0007669"/>
    <property type="project" value="TreeGrafter"/>
</dbReference>
<proteinExistence type="inferred from homology"/>
<dbReference type="HAMAP" id="MF_01151">
    <property type="entry name" value="GrpE"/>
    <property type="match status" value="1"/>
</dbReference>
<dbReference type="GO" id="GO:0042803">
    <property type="term" value="F:protein homodimerization activity"/>
    <property type="evidence" value="ECO:0007669"/>
    <property type="project" value="InterPro"/>
</dbReference>
<dbReference type="PANTHER" id="PTHR21237:SF23">
    <property type="entry name" value="GRPE PROTEIN HOMOLOG, MITOCHONDRIAL"/>
    <property type="match status" value="1"/>
</dbReference>
<dbReference type="GO" id="GO:0000774">
    <property type="term" value="F:adenyl-nucleotide exchange factor activity"/>
    <property type="evidence" value="ECO:0007669"/>
    <property type="project" value="InterPro"/>
</dbReference>
<dbReference type="InterPro" id="IPR013805">
    <property type="entry name" value="GrpE_CC"/>
</dbReference>
<evidence type="ECO:0000256" key="5">
    <source>
        <dbReference type="ARBA" id="ARBA00023016"/>
    </source>
</evidence>
<evidence type="ECO:0000256" key="9">
    <source>
        <dbReference type="ARBA" id="ARBA00076414"/>
    </source>
</evidence>
<dbReference type="InterPro" id="IPR009012">
    <property type="entry name" value="GrpE_head"/>
</dbReference>
<dbReference type="Proteomes" id="UP000199233">
    <property type="component" value="Unassembled WGS sequence"/>
</dbReference>
<sequence length="175" mass="18477">MTEPVEPAAAAAAPANDELAVLKAALADAEARAQAAKDAQLRAAADLENTRRRLERDAASSLKYAAEKLLGELLSVADSLELGLKAAAGAEGPAKAMAEGVELTYRQLMSVLEKNGVKQINPEGQPFNPEFHQAMTMAPSDQLPANHVLSVMQKGYSLHERLLRPAMVVVAKAPG</sequence>
<dbReference type="FunFam" id="2.30.22.10:FF:000001">
    <property type="entry name" value="Protein GrpE"/>
    <property type="match status" value="1"/>
</dbReference>
<keyword evidence="5 10" id="KW-0346">Stress response</keyword>
<dbReference type="RefSeq" id="WP_093280491.1">
    <property type="nucleotide sequence ID" value="NZ_FOFS01000001.1"/>
</dbReference>
<evidence type="ECO:0000313" key="14">
    <source>
        <dbReference type="EMBL" id="SEP62398.1"/>
    </source>
</evidence>
<accession>A0A1H8ZFA8</accession>
<dbReference type="OrthoDB" id="9789811at2"/>
<dbReference type="SUPFAM" id="SSF51064">
    <property type="entry name" value="Head domain of nucleotide exchange factor GrpE"/>
    <property type="match status" value="1"/>
</dbReference>
<dbReference type="PROSITE" id="PS01071">
    <property type="entry name" value="GRPE"/>
    <property type="match status" value="1"/>
</dbReference>
<evidence type="ECO:0000256" key="1">
    <source>
        <dbReference type="ARBA" id="ARBA00004496"/>
    </source>
</evidence>
<evidence type="ECO:0000256" key="2">
    <source>
        <dbReference type="ARBA" id="ARBA00009054"/>
    </source>
</evidence>
<evidence type="ECO:0000256" key="10">
    <source>
        <dbReference type="HAMAP-Rule" id="MF_01151"/>
    </source>
</evidence>
<dbReference type="CDD" id="cd00446">
    <property type="entry name" value="GrpE"/>
    <property type="match status" value="1"/>
</dbReference>
<dbReference type="GO" id="GO:0006457">
    <property type="term" value="P:protein folding"/>
    <property type="evidence" value="ECO:0007669"/>
    <property type="project" value="InterPro"/>
</dbReference>
<dbReference type="SUPFAM" id="SSF58014">
    <property type="entry name" value="Coiled-coil domain of nucleotide exchange factor GrpE"/>
    <property type="match status" value="1"/>
</dbReference>
<dbReference type="NCBIfam" id="NF010737">
    <property type="entry name" value="PRK14139.1"/>
    <property type="match status" value="1"/>
</dbReference>
<dbReference type="NCBIfam" id="NF010738">
    <property type="entry name" value="PRK14140.1"/>
    <property type="match status" value="1"/>
</dbReference>
<evidence type="ECO:0000256" key="6">
    <source>
        <dbReference type="ARBA" id="ARBA00023186"/>
    </source>
</evidence>